<protein>
    <recommendedName>
        <fullName evidence="1">DUF6602 domain-containing protein</fullName>
    </recommendedName>
</protein>
<name>A0ABY5VJS2_9FIRM</name>
<keyword evidence="3" id="KW-1185">Reference proteome</keyword>
<dbReference type="Pfam" id="PF20247">
    <property type="entry name" value="DUF6602"/>
    <property type="match status" value="1"/>
</dbReference>
<organism evidence="2 3">
    <name type="scientific">Ruminococcus gauvreauii</name>
    <dbReference type="NCBI Taxonomy" id="438033"/>
    <lineage>
        <taxon>Bacteria</taxon>
        <taxon>Bacillati</taxon>
        <taxon>Bacillota</taxon>
        <taxon>Clostridia</taxon>
        <taxon>Eubacteriales</taxon>
        <taxon>Oscillospiraceae</taxon>
        <taxon>Ruminococcus</taxon>
    </lineage>
</organism>
<dbReference type="Proteomes" id="UP001060164">
    <property type="component" value="Chromosome"/>
</dbReference>
<evidence type="ECO:0000259" key="1">
    <source>
        <dbReference type="Pfam" id="PF20247"/>
    </source>
</evidence>
<reference evidence="2" key="1">
    <citation type="journal article" date="2022" name="Cell">
        <title>Design, construction, and in vivo augmentation of a complex gut microbiome.</title>
        <authorList>
            <person name="Cheng A.G."/>
            <person name="Ho P.Y."/>
            <person name="Aranda-Diaz A."/>
            <person name="Jain S."/>
            <person name="Yu F.B."/>
            <person name="Meng X."/>
            <person name="Wang M."/>
            <person name="Iakiviak M."/>
            <person name="Nagashima K."/>
            <person name="Zhao A."/>
            <person name="Murugkar P."/>
            <person name="Patil A."/>
            <person name="Atabakhsh K."/>
            <person name="Weakley A."/>
            <person name="Yan J."/>
            <person name="Brumbaugh A.R."/>
            <person name="Higginbottom S."/>
            <person name="Dimas A."/>
            <person name="Shiver A.L."/>
            <person name="Deutschbauer A."/>
            <person name="Neff N."/>
            <person name="Sonnenburg J.L."/>
            <person name="Huang K.C."/>
            <person name="Fischbach M.A."/>
        </authorList>
    </citation>
    <scope>NUCLEOTIDE SEQUENCE</scope>
    <source>
        <strain evidence="2">DSM 19829</strain>
    </source>
</reference>
<proteinExistence type="predicted"/>
<gene>
    <name evidence="2" type="ORF">NQ502_07430</name>
</gene>
<dbReference type="RefSeq" id="WP_028527553.1">
    <property type="nucleotide sequence ID" value="NZ_CABLBR010000003.1"/>
</dbReference>
<evidence type="ECO:0000313" key="3">
    <source>
        <dbReference type="Proteomes" id="UP001060164"/>
    </source>
</evidence>
<feature type="domain" description="DUF6602" evidence="1">
    <location>
        <begin position="26"/>
        <end position="121"/>
    </location>
</feature>
<evidence type="ECO:0000313" key="2">
    <source>
        <dbReference type="EMBL" id="UWP60854.1"/>
    </source>
</evidence>
<accession>A0ABY5VJS2</accession>
<dbReference type="InterPro" id="IPR046537">
    <property type="entry name" value="DUF6602"/>
</dbReference>
<sequence>MPDDITLVFDEYTEQLLFCKYFIANKLNHNAEMGRCGKKILISELRGRFQMLEFVTGFVVVRGIQSPQCDILVCRKTMHRRQLDGGLFLVNPRDCLMTIEVKGNLSTTEFRDTITKNQFFKKYTETEHIKLALFAYRTNIAKSTLFEYFGYKYKKITKAYERQDLQEQLLLDNFVCLHRNTPASDDRSKQFLFLKTAKSH</sequence>
<dbReference type="EMBL" id="CP102290">
    <property type="protein sequence ID" value="UWP60854.1"/>
    <property type="molecule type" value="Genomic_DNA"/>
</dbReference>